<evidence type="ECO:0000313" key="2">
    <source>
        <dbReference type="Proteomes" id="UP001163387"/>
    </source>
</evidence>
<reference evidence="1 2" key="1">
    <citation type="journal article" date="2022" name="Front. Microbiol.">
        <title>Male-killing mechanisms vary between Spiroplasma species.</title>
        <authorList>
            <person name="Arai H."/>
            <person name="Inoue M."/>
            <person name="Kageyama D."/>
        </authorList>
    </citation>
    <scope>NUCLEOTIDE SEQUENCE [LARGE SCALE GENOMIC DNA]</scope>
    <source>
        <strain evidence="2">sHm</strain>
    </source>
</reference>
<dbReference type="EMBL" id="AP026933">
    <property type="protein sequence ID" value="BDT03154.1"/>
    <property type="molecule type" value="Genomic_DNA"/>
</dbReference>
<proteinExistence type="predicted"/>
<protein>
    <submittedName>
        <fullName evidence="1">Uncharacterized protein</fullName>
    </submittedName>
</protein>
<dbReference type="Proteomes" id="UP001163387">
    <property type="component" value="Chromosome"/>
</dbReference>
<dbReference type="Gene3D" id="2.60.120.260">
    <property type="entry name" value="Galactose-binding domain-like"/>
    <property type="match status" value="1"/>
</dbReference>
<gene>
    <name evidence="1" type="ORF">SHM_08000</name>
</gene>
<dbReference type="RefSeq" id="WP_281749258.1">
    <property type="nucleotide sequence ID" value="NZ_AP026933.1"/>
</dbReference>
<organism evidence="1 2">
    <name type="scientific">Spiroplasma ixodetis</name>
    <dbReference type="NCBI Taxonomy" id="2141"/>
    <lineage>
        <taxon>Bacteria</taxon>
        <taxon>Bacillati</taxon>
        <taxon>Mycoplasmatota</taxon>
        <taxon>Mollicutes</taxon>
        <taxon>Entomoplasmatales</taxon>
        <taxon>Spiroplasmataceae</taxon>
        <taxon>Spiroplasma</taxon>
    </lineage>
</organism>
<sequence length="308" mass="34958">MADSGYRKTNGEVTPTDIQLTFGETPDKTTSFLTDYPNYSGKNLNTILDAGANAQFFGSYDFRQLGYAETMIAGKPQYNKNVYTGISDFLDNGAGTFGSYAYNWAKNHNVNGTRAYLFATQTTNLFNNIQFSGTNTFIRNNNIGMQANNNANDYQGWNASDNYQEAAFISDPRIKTAVTKGKPNPFVKDTIYNYLTNNGYNSSSYGIGDLVKERTTLFDDNQILNKKTNFSMGSGIKFVNHDQNGNSIVANDYPWTNRRLTDILPTYQWKIYDDAHPEQPLDISKISGFLWLWSSVWKRKFNCYWFGF</sequence>
<name>A0ABM8BTK0_9MOLU</name>
<accession>A0ABM8BTK0</accession>
<evidence type="ECO:0000313" key="1">
    <source>
        <dbReference type="EMBL" id="BDT03154.1"/>
    </source>
</evidence>
<keyword evidence="2" id="KW-1185">Reference proteome</keyword>